<protein>
    <submittedName>
        <fullName evidence="7">Chemotaxis protein</fullName>
    </submittedName>
</protein>
<dbReference type="Proteomes" id="UP000676246">
    <property type="component" value="Unassembled WGS sequence"/>
</dbReference>
<dbReference type="Pfam" id="PF00015">
    <property type="entry name" value="MCPsignal"/>
    <property type="match status" value="1"/>
</dbReference>
<comment type="caution">
    <text evidence="7">The sequence shown here is derived from an EMBL/GenBank/DDBJ whole genome shotgun (WGS) entry which is preliminary data.</text>
</comment>
<evidence type="ECO:0000256" key="2">
    <source>
        <dbReference type="ARBA" id="ARBA00029447"/>
    </source>
</evidence>
<dbReference type="PRINTS" id="PR00260">
    <property type="entry name" value="CHEMTRNSDUCR"/>
</dbReference>
<dbReference type="InterPro" id="IPR004090">
    <property type="entry name" value="Chemotax_Me-accpt_rcpt"/>
</dbReference>
<dbReference type="InterPro" id="IPR003660">
    <property type="entry name" value="HAMP_dom"/>
</dbReference>
<dbReference type="PROSITE" id="PS50111">
    <property type="entry name" value="CHEMOTAXIS_TRANSDUC_2"/>
    <property type="match status" value="1"/>
</dbReference>
<dbReference type="EMBL" id="JAGQDD010000023">
    <property type="protein sequence ID" value="MBQ0933082.1"/>
    <property type="molecule type" value="Genomic_DNA"/>
</dbReference>
<evidence type="ECO:0000313" key="8">
    <source>
        <dbReference type="Proteomes" id="UP000676246"/>
    </source>
</evidence>
<evidence type="ECO:0000313" key="7">
    <source>
        <dbReference type="EMBL" id="MBQ0933082.1"/>
    </source>
</evidence>
<evidence type="ECO:0000259" key="5">
    <source>
        <dbReference type="PROSITE" id="PS50111"/>
    </source>
</evidence>
<reference evidence="7 8" key="1">
    <citation type="submission" date="2021-04" db="EMBL/GenBank/DDBJ databases">
        <title>The genome sequence of Ideonella sp. 3Y2.</title>
        <authorList>
            <person name="Liu Y."/>
        </authorList>
    </citation>
    <scope>NUCLEOTIDE SEQUENCE [LARGE SCALE GENOMIC DNA]</scope>
    <source>
        <strain evidence="7 8">3Y2</strain>
    </source>
</reference>
<accession>A0A940YAR3</accession>
<comment type="similarity">
    <text evidence="2">Belongs to the methyl-accepting chemotaxis (MCP) protein family.</text>
</comment>
<dbReference type="AlphaFoldDB" id="A0A940YAR3"/>
<dbReference type="InterPro" id="IPR004089">
    <property type="entry name" value="MCPsignal_dom"/>
</dbReference>
<gene>
    <name evidence="7" type="ORF">KAK03_21635</name>
</gene>
<keyword evidence="3" id="KW-0807">Transducer</keyword>
<dbReference type="CDD" id="cd11386">
    <property type="entry name" value="MCP_signal"/>
    <property type="match status" value="1"/>
</dbReference>
<evidence type="ECO:0000256" key="3">
    <source>
        <dbReference type="PROSITE-ProRule" id="PRU00284"/>
    </source>
</evidence>
<keyword evidence="4" id="KW-0812">Transmembrane</keyword>
<organism evidence="7 8">
    <name type="scientific">Ideonella alba</name>
    <dbReference type="NCBI Taxonomy" id="2824118"/>
    <lineage>
        <taxon>Bacteria</taxon>
        <taxon>Pseudomonadati</taxon>
        <taxon>Pseudomonadota</taxon>
        <taxon>Betaproteobacteria</taxon>
        <taxon>Burkholderiales</taxon>
        <taxon>Sphaerotilaceae</taxon>
        <taxon>Ideonella</taxon>
    </lineage>
</organism>
<dbReference type="Gene3D" id="1.10.287.950">
    <property type="entry name" value="Methyl-accepting chemotaxis protein"/>
    <property type="match status" value="1"/>
</dbReference>
<dbReference type="InterPro" id="IPR051310">
    <property type="entry name" value="MCP_chemotaxis"/>
</dbReference>
<keyword evidence="1" id="KW-0145">Chemotaxis</keyword>
<dbReference type="PANTHER" id="PTHR43531">
    <property type="entry name" value="PROTEIN ICFG"/>
    <property type="match status" value="1"/>
</dbReference>
<keyword evidence="4" id="KW-0472">Membrane</keyword>
<dbReference type="GO" id="GO:0004888">
    <property type="term" value="F:transmembrane signaling receptor activity"/>
    <property type="evidence" value="ECO:0007669"/>
    <property type="project" value="InterPro"/>
</dbReference>
<proteinExistence type="inferred from homology"/>
<sequence length="490" mass="51792">MNAVPRLSTLRLGATSPWLPATLVLSAALLPWLSAAALPAATLLLVAALALAAWQQRRQRAALADLHAAMERVAAGDLTHTLDAQAVRGGLGPMGERLEAMQRAWSRLVANIRSEAELAALAGERLSADARALSQRTEEQAATLEQTSASVSELTGSVQRNAAAAGEADQLASGVRHNAERGIGAVQQAVEAVSRIEQRSQQMSQIIGVIDGIAFQTNILALNAAVEAARAGETGRGFAVVATEVRTLAGRTASAAAEVRQLIQASAGEVGAGVQRIREVDQLLGEMAEGVRQVADRVREVATSTARQSHSVGEIAQAVGGIEQLTQRNMIMVDNSVGAAEQLRQQAANLKQGVLTMRLRQGCADEARALCERAVAALRSDGLSRAVQRFHDKAGGFIDRDLFVIVLDRQGHFRAFGADPSKANKPAVLPPGVDVQAVVQQTLAIADQGGGWLEFRSWHPVTRTPVDKMAFVMPWEDVAVMVSANRSDGG</sequence>
<dbReference type="PROSITE" id="PS50885">
    <property type="entry name" value="HAMP"/>
    <property type="match status" value="1"/>
</dbReference>
<feature type="domain" description="Methyl-accepting transducer" evidence="5">
    <location>
        <begin position="115"/>
        <end position="344"/>
    </location>
</feature>
<keyword evidence="4" id="KW-1133">Transmembrane helix</keyword>
<dbReference type="SMART" id="SM00283">
    <property type="entry name" value="MA"/>
    <property type="match status" value="1"/>
</dbReference>
<dbReference type="SMART" id="SM00304">
    <property type="entry name" value="HAMP"/>
    <property type="match status" value="1"/>
</dbReference>
<evidence type="ECO:0000256" key="1">
    <source>
        <dbReference type="ARBA" id="ARBA00022500"/>
    </source>
</evidence>
<dbReference type="SUPFAM" id="SSF58104">
    <property type="entry name" value="Methyl-accepting chemotaxis protein (MCP) signaling domain"/>
    <property type="match status" value="1"/>
</dbReference>
<dbReference type="RefSeq" id="WP_210856757.1">
    <property type="nucleotide sequence ID" value="NZ_JAGQDD010000023.1"/>
</dbReference>
<evidence type="ECO:0000256" key="4">
    <source>
        <dbReference type="SAM" id="Phobius"/>
    </source>
</evidence>
<feature type="transmembrane region" description="Helical" evidence="4">
    <location>
        <begin position="36"/>
        <end position="54"/>
    </location>
</feature>
<dbReference type="GO" id="GO:0007165">
    <property type="term" value="P:signal transduction"/>
    <property type="evidence" value="ECO:0007669"/>
    <property type="project" value="UniProtKB-KW"/>
</dbReference>
<feature type="domain" description="HAMP" evidence="6">
    <location>
        <begin position="57"/>
        <end position="110"/>
    </location>
</feature>
<dbReference type="GO" id="GO:0016020">
    <property type="term" value="C:membrane"/>
    <property type="evidence" value="ECO:0007669"/>
    <property type="project" value="InterPro"/>
</dbReference>
<dbReference type="GO" id="GO:0006935">
    <property type="term" value="P:chemotaxis"/>
    <property type="evidence" value="ECO:0007669"/>
    <property type="project" value="UniProtKB-KW"/>
</dbReference>
<keyword evidence="8" id="KW-1185">Reference proteome</keyword>
<evidence type="ECO:0000259" key="6">
    <source>
        <dbReference type="PROSITE" id="PS50885"/>
    </source>
</evidence>
<dbReference type="PANTHER" id="PTHR43531:SF11">
    <property type="entry name" value="METHYL-ACCEPTING CHEMOTAXIS PROTEIN 3"/>
    <property type="match status" value="1"/>
</dbReference>
<name>A0A940YAR3_9BURK</name>